<dbReference type="EMBL" id="QAYG01000001">
    <property type="protein sequence ID" value="PTW62117.1"/>
    <property type="molecule type" value="Genomic_DNA"/>
</dbReference>
<accession>A0A2T5VEE3</accession>
<name>A0A2T5VEE3_9HYPH</name>
<dbReference type="GO" id="GO:0019305">
    <property type="term" value="P:dTDP-rhamnose biosynthetic process"/>
    <property type="evidence" value="ECO:0007669"/>
    <property type="project" value="TreeGrafter"/>
</dbReference>
<evidence type="ECO:0000256" key="3">
    <source>
        <dbReference type="ARBA" id="ARBA00012098"/>
    </source>
</evidence>
<dbReference type="InterPro" id="IPR000888">
    <property type="entry name" value="RmlC-like"/>
</dbReference>
<evidence type="ECO:0000256" key="8">
    <source>
        <dbReference type="PIRSR" id="PIRSR600888-1"/>
    </source>
</evidence>
<feature type="active site" description="Proton acceptor" evidence="8">
    <location>
        <position position="51"/>
    </location>
</feature>
<comment type="catalytic activity">
    <reaction evidence="1">
        <text>dTDP-4-dehydro-6-deoxy-alpha-D-glucose = dTDP-4-dehydro-beta-L-rhamnose</text>
        <dbReference type="Rhea" id="RHEA:16969"/>
        <dbReference type="ChEBI" id="CHEBI:57649"/>
        <dbReference type="ChEBI" id="CHEBI:62830"/>
        <dbReference type="EC" id="5.1.3.13"/>
    </reaction>
</comment>
<evidence type="ECO:0000256" key="1">
    <source>
        <dbReference type="ARBA" id="ARBA00001298"/>
    </source>
</evidence>
<comment type="caution">
    <text evidence="10">The sequence shown here is derived from an EMBL/GenBank/DDBJ whole genome shotgun (WGS) entry which is preliminary data.</text>
</comment>
<comment type="function">
    <text evidence="2">Catalyzes the epimerization of the C3' and C5'positions of dTDP-6-deoxy-D-xylo-4-hexulose, forming dTDP-6-deoxy-L-lyxo-4-hexulose.</text>
</comment>
<feature type="site" description="Participates in a stacking interaction with the thymidine ring of dTDP-4-oxo-6-deoxyglucose" evidence="9">
    <location>
        <position position="123"/>
    </location>
</feature>
<evidence type="ECO:0000256" key="2">
    <source>
        <dbReference type="ARBA" id="ARBA00001997"/>
    </source>
</evidence>
<dbReference type="SUPFAM" id="SSF51182">
    <property type="entry name" value="RmlC-like cupins"/>
    <property type="match status" value="1"/>
</dbReference>
<dbReference type="AlphaFoldDB" id="A0A2T5VEE3"/>
<sequence>MPAGVSLRRLRPHEDGRGVFAEIFRGEWDVGCHPVQWNVVHSRPNVLRGVHVHAMHIDYLMPVSGILLLGLHDLRESSATAGQSTLIEIEGARPQAVTIPPGVCHGFYYPVETTHIYAMSEYWDPDEEIGCRFDCPQLRLDWPARDPILSERDAAAGTYEEMRTAFRKRWDELYPGVPC</sequence>
<keyword evidence="11" id="KW-1185">Reference proteome</keyword>
<dbReference type="PANTHER" id="PTHR21047:SF2">
    <property type="entry name" value="THYMIDINE DIPHOSPHO-4-KETO-RHAMNOSE 3,5-EPIMERASE"/>
    <property type="match status" value="1"/>
</dbReference>
<organism evidence="10 11">
    <name type="scientific">Breoghania corrubedonensis</name>
    <dbReference type="NCBI Taxonomy" id="665038"/>
    <lineage>
        <taxon>Bacteria</taxon>
        <taxon>Pseudomonadati</taxon>
        <taxon>Pseudomonadota</taxon>
        <taxon>Alphaproteobacteria</taxon>
        <taxon>Hyphomicrobiales</taxon>
        <taxon>Stappiaceae</taxon>
        <taxon>Breoghania</taxon>
    </lineage>
</organism>
<dbReference type="EC" id="5.1.3.13" evidence="3"/>
<protein>
    <recommendedName>
        <fullName evidence="4">dTDP-4-dehydrorhamnose 3,5-epimerase</fullName>
        <ecNumber evidence="3">5.1.3.13</ecNumber>
    </recommendedName>
    <alternativeName>
        <fullName evidence="6">Thymidine diphospho-4-keto-rhamnose 3,5-epimerase</fullName>
    </alternativeName>
    <alternativeName>
        <fullName evidence="5">dTDP-4-keto-6-deoxyglucose 3,5-epimerase</fullName>
    </alternativeName>
    <alternativeName>
        <fullName evidence="7">dTDP-6-deoxy-D-xylo-4-hexulose 3,5-epimerase</fullName>
    </alternativeName>
</protein>
<dbReference type="InterPro" id="IPR014710">
    <property type="entry name" value="RmlC-like_jellyroll"/>
</dbReference>
<dbReference type="GO" id="GO:0000271">
    <property type="term" value="P:polysaccharide biosynthetic process"/>
    <property type="evidence" value="ECO:0007669"/>
    <property type="project" value="TreeGrafter"/>
</dbReference>
<dbReference type="GO" id="GO:0008830">
    <property type="term" value="F:dTDP-4-dehydrorhamnose 3,5-epimerase activity"/>
    <property type="evidence" value="ECO:0007669"/>
    <property type="project" value="UniProtKB-EC"/>
</dbReference>
<dbReference type="GO" id="GO:0005829">
    <property type="term" value="C:cytosol"/>
    <property type="evidence" value="ECO:0007669"/>
    <property type="project" value="TreeGrafter"/>
</dbReference>
<dbReference type="Gene3D" id="2.60.120.10">
    <property type="entry name" value="Jelly Rolls"/>
    <property type="match status" value="1"/>
</dbReference>
<reference evidence="10 11" key="1">
    <citation type="submission" date="2018-04" db="EMBL/GenBank/DDBJ databases">
        <title>Genomic Encyclopedia of Archaeal and Bacterial Type Strains, Phase II (KMG-II): from individual species to whole genera.</title>
        <authorList>
            <person name="Goeker M."/>
        </authorList>
    </citation>
    <scope>NUCLEOTIDE SEQUENCE [LARGE SCALE GENOMIC DNA]</scope>
    <source>
        <strain evidence="10 11">DSM 23382</strain>
    </source>
</reference>
<evidence type="ECO:0000256" key="9">
    <source>
        <dbReference type="PIRSR" id="PIRSR600888-3"/>
    </source>
</evidence>
<evidence type="ECO:0000313" key="11">
    <source>
        <dbReference type="Proteomes" id="UP000244081"/>
    </source>
</evidence>
<dbReference type="Pfam" id="PF00908">
    <property type="entry name" value="dTDP_sugar_isom"/>
    <property type="match status" value="1"/>
</dbReference>
<proteinExistence type="predicted"/>
<dbReference type="PANTHER" id="PTHR21047">
    <property type="entry name" value="DTDP-6-DEOXY-D-GLUCOSE-3,5 EPIMERASE"/>
    <property type="match status" value="1"/>
</dbReference>
<evidence type="ECO:0000256" key="7">
    <source>
        <dbReference type="ARBA" id="ARBA00033311"/>
    </source>
</evidence>
<dbReference type="InterPro" id="IPR011051">
    <property type="entry name" value="RmlC_Cupin_sf"/>
</dbReference>
<evidence type="ECO:0000256" key="5">
    <source>
        <dbReference type="ARBA" id="ARBA00029758"/>
    </source>
</evidence>
<gene>
    <name evidence="10" type="ORF">C8N35_101152</name>
</gene>
<evidence type="ECO:0000256" key="6">
    <source>
        <dbReference type="ARBA" id="ARBA00031424"/>
    </source>
</evidence>
<evidence type="ECO:0000313" key="10">
    <source>
        <dbReference type="EMBL" id="PTW62117.1"/>
    </source>
</evidence>
<evidence type="ECO:0000256" key="4">
    <source>
        <dbReference type="ARBA" id="ARBA00019595"/>
    </source>
</evidence>
<dbReference type="Proteomes" id="UP000244081">
    <property type="component" value="Unassembled WGS sequence"/>
</dbReference>
<feature type="active site" description="Proton donor" evidence="8">
    <location>
        <position position="117"/>
    </location>
</feature>